<comment type="caution">
    <text evidence="2">The sequence shown here is derived from an EMBL/GenBank/DDBJ whole genome shotgun (WGS) entry which is preliminary data.</text>
</comment>
<reference evidence="2" key="1">
    <citation type="submission" date="2021-02" db="EMBL/GenBank/DDBJ databases">
        <authorList>
            <person name="Dougan E. K."/>
            <person name="Rhodes N."/>
            <person name="Thang M."/>
            <person name="Chan C."/>
        </authorList>
    </citation>
    <scope>NUCLEOTIDE SEQUENCE</scope>
</reference>
<dbReference type="CDD" id="cd07302">
    <property type="entry name" value="CHD"/>
    <property type="match status" value="1"/>
</dbReference>
<gene>
    <name evidence="2" type="ORF">PGLA2088_LOCUS23498</name>
</gene>
<dbReference type="GO" id="GO:0019934">
    <property type="term" value="P:cGMP-mediated signaling"/>
    <property type="evidence" value="ECO:0007669"/>
    <property type="project" value="TreeGrafter"/>
</dbReference>
<name>A0A813JSY0_POLGL</name>
<dbReference type="Proteomes" id="UP000626109">
    <property type="component" value="Unassembled WGS sequence"/>
</dbReference>
<dbReference type="PROSITE" id="PS50125">
    <property type="entry name" value="GUANYLATE_CYCLASE_2"/>
    <property type="match status" value="1"/>
</dbReference>
<dbReference type="PANTHER" id="PTHR45655:SF13">
    <property type="entry name" value="SOLUBLE GUANYLATE CYCLASE GCY-32-RELATED"/>
    <property type="match status" value="1"/>
</dbReference>
<dbReference type="InterPro" id="IPR029787">
    <property type="entry name" value="Nucleotide_cyclase"/>
</dbReference>
<dbReference type="Gene3D" id="3.30.70.1230">
    <property type="entry name" value="Nucleotide cyclase"/>
    <property type="match status" value="1"/>
</dbReference>
<dbReference type="SUPFAM" id="SSF55073">
    <property type="entry name" value="Nucleotide cyclase"/>
    <property type="match status" value="1"/>
</dbReference>
<accession>A0A813JSY0</accession>
<dbReference type="EMBL" id="CAJNNW010026201">
    <property type="protein sequence ID" value="CAE8683530.1"/>
    <property type="molecule type" value="Genomic_DNA"/>
</dbReference>
<dbReference type="SMART" id="SM00044">
    <property type="entry name" value="CYCc"/>
    <property type="match status" value="1"/>
</dbReference>
<sequence>MTLCRVHGILDMLMPPLVVKEIREKPANALVLSHEYNAAAIAQSDLCGFTAIASMREPAEVVTFISEIFGLFDELTDRYGVCKIETVGDAYIAGQAEVPLTRENSPISVALFALGMVEATHNWSRMKGESVSCHVGIHSGRCVGGIVGTDMQRYHLFGDLMTTLELLESTAPRGRVQISNAYKKSLEPELRAGQTCIMDSSGMSLSVEPRAEPSLMTSKGDVIAYHEVGGATFLLRTGRGSGARRV</sequence>
<dbReference type="GO" id="GO:0004383">
    <property type="term" value="F:guanylate cyclase activity"/>
    <property type="evidence" value="ECO:0007669"/>
    <property type="project" value="TreeGrafter"/>
</dbReference>
<dbReference type="Pfam" id="PF00211">
    <property type="entry name" value="Guanylate_cyc"/>
    <property type="match status" value="1"/>
</dbReference>
<dbReference type="GO" id="GO:0008074">
    <property type="term" value="C:guanylate cyclase complex, soluble"/>
    <property type="evidence" value="ECO:0007669"/>
    <property type="project" value="TreeGrafter"/>
</dbReference>
<evidence type="ECO:0000259" key="1">
    <source>
        <dbReference type="PROSITE" id="PS50125"/>
    </source>
</evidence>
<evidence type="ECO:0000313" key="2">
    <source>
        <dbReference type="EMBL" id="CAE8683530.1"/>
    </source>
</evidence>
<dbReference type="PANTHER" id="PTHR45655">
    <property type="entry name" value="GUANYLATE CYCLASE SOLUBLE SUBUNIT BETA-2"/>
    <property type="match status" value="1"/>
</dbReference>
<dbReference type="InterPro" id="IPR001054">
    <property type="entry name" value="A/G_cyclase"/>
</dbReference>
<dbReference type="GO" id="GO:0070482">
    <property type="term" value="P:response to oxygen levels"/>
    <property type="evidence" value="ECO:0007669"/>
    <property type="project" value="TreeGrafter"/>
</dbReference>
<feature type="domain" description="Guanylate cyclase" evidence="1">
    <location>
        <begin position="40"/>
        <end position="168"/>
    </location>
</feature>
<dbReference type="AlphaFoldDB" id="A0A813JSY0"/>
<protein>
    <recommendedName>
        <fullName evidence="1">Guanylate cyclase domain-containing protein</fullName>
    </recommendedName>
</protein>
<evidence type="ECO:0000313" key="3">
    <source>
        <dbReference type="Proteomes" id="UP000626109"/>
    </source>
</evidence>
<proteinExistence type="predicted"/>
<organism evidence="2 3">
    <name type="scientific">Polarella glacialis</name>
    <name type="common">Dinoflagellate</name>
    <dbReference type="NCBI Taxonomy" id="89957"/>
    <lineage>
        <taxon>Eukaryota</taxon>
        <taxon>Sar</taxon>
        <taxon>Alveolata</taxon>
        <taxon>Dinophyceae</taxon>
        <taxon>Suessiales</taxon>
        <taxon>Suessiaceae</taxon>
        <taxon>Polarella</taxon>
    </lineage>
</organism>